<evidence type="ECO:0000256" key="1">
    <source>
        <dbReference type="ARBA" id="ARBA00001968"/>
    </source>
</evidence>
<dbReference type="GO" id="GO:0046872">
    <property type="term" value="F:metal ion binding"/>
    <property type="evidence" value="ECO:0007669"/>
    <property type="project" value="UniProtKB-KW"/>
</dbReference>
<dbReference type="InterPro" id="IPR039039">
    <property type="entry name" value="RAI1-like_fam"/>
</dbReference>
<keyword evidence="6" id="KW-0694">RNA-binding</keyword>
<evidence type="ECO:0000256" key="4">
    <source>
        <dbReference type="ARBA" id="ARBA00044692"/>
    </source>
</evidence>
<keyword evidence="9" id="KW-1185">Reference proteome</keyword>
<dbReference type="PANTHER" id="PTHR12395:SF9">
    <property type="entry name" value="DECAPPING AND EXORIBONUCLEASE PROTEIN"/>
    <property type="match status" value="1"/>
</dbReference>
<comment type="catalytic activity">
    <reaction evidence="3">
        <text>a 5'-end (N(7)-methyl 5'-triphosphoguanosine)-ribonucleoside-ribonucleotide in mRNA + H2O = a (N(7)-methyl 5'-triphosphoguanosine)-nucleoside + a 5'-end phospho-ribonucleoside in mRNA + H(+)</text>
        <dbReference type="Rhea" id="RHEA:66928"/>
        <dbReference type="Rhea" id="RHEA-COMP:15692"/>
        <dbReference type="Rhea" id="RHEA-COMP:17313"/>
        <dbReference type="ChEBI" id="CHEBI:15377"/>
        <dbReference type="ChEBI" id="CHEBI:15378"/>
        <dbReference type="ChEBI" id="CHEBI:138282"/>
        <dbReference type="ChEBI" id="CHEBI:172876"/>
        <dbReference type="ChEBI" id="CHEBI:172877"/>
    </reaction>
    <physiologicalReaction direction="left-to-right" evidence="3">
        <dbReference type="Rhea" id="RHEA:66929"/>
    </physiologicalReaction>
</comment>
<comment type="subcellular location">
    <subcellularLocation>
        <location evidence="6">Nucleus</location>
    </subcellularLocation>
</comment>
<organism evidence="8 9">
    <name type="scientific">Mycena metata</name>
    <dbReference type="NCBI Taxonomy" id="1033252"/>
    <lineage>
        <taxon>Eukaryota</taxon>
        <taxon>Fungi</taxon>
        <taxon>Dikarya</taxon>
        <taxon>Basidiomycota</taxon>
        <taxon>Agaricomycotina</taxon>
        <taxon>Agaricomycetes</taxon>
        <taxon>Agaricomycetidae</taxon>
        <taxon>Agaricales</taxon>
        <taxon>Marasmiineae</taxon>
        <taxon>Mycenaceae</taxon>
        <taxon>Mycena</taxon>
    </lineage>
</organism>
<dbReference type="Proteomes" id="UP001215598">
    <property type="component" value="Unassembled WGS sequence"/>
</dbReference>
<keyword evidence="6" id="KW-0539">Nucleus</keyword>
<dbReference type="GO" id="GO:0000956">
    <property type="term" value="P:nuclear-transcribed mRNA catabolic process"/>
    <property type="evidence" value="ECO:0007669"/>
    <property type="project" value="TreeGrafter"/>
</dbReference>
<dbReference type="GO" id="GO:0003723">
    <property type="term" value="F:RNA binding"/>
    <property type="evidence" value="ECO:0007669"/>
    <property type="project" value="UniProtKB-KW"/>
</dbReference>
<dbReference type="GO" id="GO:0034353">
    <property type="term" value="F:mRNA 5'-diphosphatase activity"/>
    <property type="evidence" value="ECO:0007669"/>
    <property type="project" value="TreeGrafter"/>
</dbReference>
<evidence type="ECO:0000256" key="5">
    <source>
        <dbReference type="ARBA" id="ARBA00048124"/>
    </source>
</evidence>
<comment type="similarity">
    <text evidence="2 6">Belongs to the DXO/Dom3Z family.</text>
</comment>
<evidence type="ECO:0000313" key="9">
    <source>
        <dbReference type="Proteomes" id="UP001215598"/>
    </source>
</evidence>
<evidence type="ECO:0000256" key="2">
    <source>
        <dbReference type="ARBA" id="ARBA00006562"/>
    </source>
</evidence>
<feature type="domain" description="RAI1-like" evidence="7">
    <location>
        <begin position="58"/>
        <end position="382"/>
    </location>
</feature>
<sequence length="397" mass="44200">MPKCTCMETHEAATTRLNIKPSHTFHPLAHAMAPSRTRIINTSDPPQCPLPALLSPAKQSACFSICNERLEVDSTTALRYLLDPPNPVDADLREGLNTFLRLPREDRAFQGVRRLDNVFELCLASANSEELLAAEVVTWRGILTNIMVGKKLDLNVSYYRGVLYLEEDCPRVSYHPDSVGMYMGYVFSRIICSLQVLLPYRHKFETICSTSNHPETDNVNLHTLWNAAITRTLGSLKILLVGEVDCVKPGYSEAPGPEHYVELKTRKGDGQRSIIPNLPRWILQSRLLGTPEIFVGFPDSAGVVRSCATVRVETLNAAQDQIDWGARVLHSLRQYCASSTPAGGSIKVWRVEARKGFVDVRKLSVWEVTRLNEGGVPRNGIIPVSFMEGLESRASVT</sequence>
<accession>A0AAD7MKL4</accession>
<dbReference type="PANTHER" id="PTHR12395">
    <property type="entry name" value="DOM-3 RELATED"/>
    <property type="match status" value="1"/>
</dbReference>
<dbReference type="GO" id="GO:0005634">
    <property type="term" value="C:nucleus"/>
    <property type="evidence" value="ECO:0007669"/>
    <property type="project" value="UniProtKB-SubCell"/>
</dbReference>
<comment type="catalytic activity">
    <reaction evidence="5">
        <text>a 5'-end NAD(+)-phospho-ribonucleoside in mRNA + H2O = a 5'-end phospho-ribonucleoside in mRNA + NAD(+) + H(+)</text>
        <dbReference type="Rhea" id="RHEA:60880"/>
        <dbReference type="Rhea" id="RHEA-COMP:15692"/>
        <dbReference type="Rhea" id="RHEA-COMP:15698"/>
        <dbReference type="ChEBI" id="CHEBI:15377"/>
        <dbReference type="ChEBI" id="CHEBI:15378"/>
        <dbReference type="ChEBI" id="CHEBI:57540"/>
        <dbReference type="ChEBI" id="CHEBI:138282"/>
        <dbReference type="ChEBI" id="CHEBI:144029"/>
    </reaction>
    <physiologicalReaction direction="left-to-right" evidence="5">
        <dbReference type="Rhea" id="RHEA:60881"/>
    </physiologicalReaction>
</comment>
<comment type="function">
    <text evidence="6">Decapping enzyme for NAD-capped RNAs: specifically hydrolyzes the nicotinamide adenine dinucleotide (NAD) cap from a subset of RNAs by removing the entire NAD moiety from the 5'-end of an NAD-capped RNA.</text>
</comment>
<evidence type="ECO:0000256" key="6">
    <source>
        <dbReference type="RuleBase" id="RU367113"/>
    </source>
</evidence>
<dbReference type="AlphaFoldDB" id="A0AAD7MKL4"/>
<dbReference type="GO" id="GO:0004518">
    <property type="term" value="F:nuclease activity"/>
    <property type="evidence" value="ECO:0007669"/>
    <property type="project" value="UniProtKB-KW"/>
</dbReference>
<proteinExistence type="inferred from homology"/>
<dbReference type="GO" id="GO:0000166">
    <property type="term" value="F:nucleotide binding"/>
    <property type="evidence" value="ECO:0007669"/>
    <property type="project" value="UniProtKB-KW"/>
</dbReference>
<keyword evidence="6" id="KW-0378">Hydrolase</keyword>
<dbReference type="GO" id="GO:0110155">
    <property type="term" value="P:NAD-cap decapping"/>
    <property type="evidence" value="ECO:0007669"/>
    <property type="project" value="TreeGrafter"/>
</dbReference>
<reference evidence="8" key="1">
    <citation type="submission" date="2023-03" db="EMBL/GenBank/DDBJ databases">
        <title>Massive genome expansion in bonnet fungi (Mycena s.s.) driven by repeated elements and novel gene families across ecological guilds.</title>
        <authorList>
            <consortium name="Lawrence Berkeley National Laboratory"/>
            <person name="Harder C.B."/>
            <person name="Miyauchi S."/>
            <person name="Viragh M."/>
            <person name="Kuo A."/>
            <person name="Thoen E."/>
            <person name="Andreopoulos B."/>
            <person name="Lu D."/>
            <person name="Skrede I."/>
            <person name="Drula E."/>
            <person name="Henrissat B."/>
            <person name="Morin E."/>
            <person name="Kohler A."/>
            <person name="Barry K."/>
            <person name="LaButti K."/>
            <person name="Morin E."/>
            <person name="Salamov A."/>
            <person name="Lipzen A."/>
            <person name="Mereny Z."/>
            <person name="Hegedus B."/>
            <person name="Baldrian P."/>
            <person name="Stursova M."/>
            <person name="Weitz H."/>
            <person name="Taylor A."/>
            <person name="Grigoriev I.V."/>
            <person name="Nagy L.G."/>
            <person name="Martin F."/>
            <person name="Kauserud H."/>
        </authorList>
    </citation>
    <scope>NUCLEOTIDE SEQUENCE</scope>
    <source>
        <strain evidence="8">CBHHK182m</strain>
    </source>
</reference>
<dbReference type="InterPro" id="IPR013961">
    <property type="entry name" value="RAI1"/>
</dbReference>
<keyword evidence="6" id="KW-0547">Nucleotide-binding</keyword>
<dbReference type="EMBL" id="JARKIB010000225">
    <property type="protein sequence ID" value="KAJ7721898.1"/>
    <property type="molecule type" value="Genomic_DNA"/>
</dbReference>
<name>A0AAD7MKL4_9AGAR</name>
<evidence type="ECO:0000313" key="8">
    <source>
        <dbReference type="EMBL" id="KAJ7721898.1"/>
    </source>
</evidence>
<protein>
    <recommendedName>
        <fullName evidence="6">Decapping nuclease</fullName>
        <ecNumber evidence="6">3.6.1.-</ecNumber>
    </recommendedName>
</protein>
<evidence type="ECO:0000256" key="3">
    <source>
        <dbReference type="ARBA" id="ARBA00044676"/>
    </source>
</evidence>
<keyword evidence="6" id="KW-0479">Metal-binding</keyword>
<comment type="caution">
    <text evidence="8">The sequence shown here is derived from an EMBL/GenBank/DDBJ whole genome shotgun (WGS) entry which is preliminary data.</text>
</comment>
<dbReference type="Pfam" id="PF08652">
    <property type="entry name" value="RAI1"/>
    <property type="match status" value="1"/>
</dbReference>
<dbReference type="GO" id="GO:0005829">
    <property type="term" value="C:cytosol"/>
    <property type="evidence" value="ECO:0007669"/>
    <property type="project" value="TreeGrafter"/>
</dbReference>
<keyword evidence="6" id="KW-0540">Nuclease</keyword>
<dbReference type="EC" id="3.6.1.-" evidence="6"/>
<evidence type="ECO:0000259" key="7">
    <source>
        <dbReference type="Pfam" id="PF08652"/>
    </source>
</evidence>
<gene>
    <name evidence="8" type="ORF">B0H16DRAFT_362240</name>
</gene>
<comment type="cofactor">
    <cofactor evidence="1 6">
        <name>a divalent metal cation</name>
        <dbReference type="ChEBI" id="CHEBI:60240"/>
    </cofactor>
</comment>
<comment type="catalytic activity">
    <reaction evidence="4">
        <text>a 5'-end triphospho-ribonucleoside in mRNA + H2O = a 5'-end phospho-ribonucleoside in mRNA + diphosphate + H(+)</text>
        <dbReference type="Rhea" id="RHEA:78683"/>
        <dbReference type="Rhea" id="RHEA-COMP:15692"/>
        <dbReference type="Rhea" id="RHEA-COMP:17164"/>
        <dbReference type="ChEBI" id="CHEBI:15377"/>
        <dbReference type="ChEBI" id="CHEBI:15378"/>
        <dbReference type="ChEBI" id="CHEBI:33019"/>
        <dbReference type="ChEBI" id="CHEBI:138282"/>
        <dbReference type="ChEBI" id="CHEBI:167618"/>
    </reaction>
    <physiologicalReaction direction="left-to-right" evidence="4">
        <dbReference type="Rhea" id="RHEA:78684"/>
    </physiologicalReaction>
</comment>